<dbReference type="RefSeq" id="WP_112333425.1">
    <property type="nucleotide sequence ID" value="NZ_QLYR01000010.1"/>
</dbReference>
<dbReference type="SUPFAM" id="SSF51261">
    <property type="entry name" value="Duplicated hybrid motif"/>
    <property type="match status" value="1"/>
</dbReference>
<evidence type="ECO:0000313" key="3">
    <source>
        <dbReference type="EMBL" id="RAQ22684.1"/>
    </source>
</evidence>
<dbReference type="PANTHER" id="PTHR21666">
    <property type="entry name" value="PEPTIDASE-RELATED"/>
    <property type="match status" value="1"/>
</dbReference>
<evidence type="ECO:0000313" key="4">
    <source>
        <dbReference type="Proteomes" id="UP000249377"/>
    </source>
</evidence>
<gene>
    <name evidence="3" type="ORF">DPQ25_12030</name>
</gene>
<reference evidence="3 4" key="1">
    <citation type="submission" date="2018-06" db="EMBL/GenBank/DDBJ databases">
        <title>Noncontiguous genome sequence of Ruminococcaceae bacterium ASD2818.</title>
        <authorList>
            <person name="Chaplin A.V."/>
            <person name="Sokolova S.R."/>
            <person name="Kochetkova T.O."/>
            <person name="Goltsov A.Y."/>
            <person name="Trofimov D.Y."/>
            <person name="Efimov B.A."/>
        </authorList>
    </citation>
    <scope>NUCLEOTIDE SEQUENCE [LARGE SCALE GENOMIC DNA]</scope>
    <source>
        <strain evidence="3 4">ASD2818</strain>
    </source>
</reference>
<feature type="domain" description="M23ase beta-sheet core" evidence="2">
    <location>
        <begin position="148"/>
        <end position="243"/>
    </location>
</feature>
<feature type="region of interest" description="Disordered" evidence="1">
    <location>
        <begin position="43"/>
        <end position="123"/>
    </location>
</feature>
<dbReference type="Pfam" id="PF01551">
    <property type="entry name" value="Peptidase_M23"/>
    <property type="match status" value="1"/>
</dbReference>
<keyword evidence="4" id="KW-1185">Reference proteome</keyword>
<dbReference type="GO" id="GO:0004222">
    <property type="term" value="F:metalloendopeptidase activity"/>
    <property type="evidence" value="ECO:0007669"/>
    <property type="project" value="TreeGrafter"/>
</dbReference>
<proteinExistence type="predicted"/>
<protein>
    <submittedName>
        <fullName evidence="3">M23 family peptidase</fullName>
    </submittedName>
</protein>
<dbReference type="EMBL" id="QLYR01000010">
    <property type="protein sequence ID" value="RAQ22684.1"/>
    <property type="molecule type" value="Genomic_DNA"/>
</dbReference>
<evidence type="ECO:0000259" key="2">
    <source>
        <dbReference type="Pfam" id="PF01551"/>
    </source>
</evidence>
<dbReference type="Proteomes" id="UP000249377">
    <property type="component" value="Unassembled WGS sequence"/>
</dbReference>
<feature type="compositionally biased region" description="Low complexity" evidence="1">
    <location>
        <begin position="72"/>
        <end position="96"/>
    </location>
</feature>
<dbReference type="AlphaFoldDB" id="A0A328UGV0"/>
<sequence>MMDHYSKNKKNTKGFYIALGVCLIAVGVAAWTTYDSVSNFISPANESSQSSTAPVSSSGDKAVDKTISGVHASSSSAASSPASSAAPKKPESQASSKAEEPASSKQAQPTDAPVVQTPDSLAYPGGKTIIKNFSEDPIYSETMKDWRAHTGMDFSGAEGDEVKAAAAGAVKQIYTDDFYGATVVISHGELETLYAGLDQILVKEGDEVKAEQKIGTLGMIPSESADGTHLHFSVRRGEKWIDPATLLK</sequence>
<feature type="compositionally biased region" description="Low complexity" evidence="1">
    <location>
        <begin position="47"/>
        <end position="58"/>
    </location>
</feature>
<accession>A0A328UGV0</accession>
<comment type="caution">
    <text evidence="3">The sequence shown here is derived from an EMBL/GenBank/DDBJ whole genome shotgun (WGS) entry which is preliminary data.</text>
</comment>
<evidence type="ECO:0000256" key="1">
    <source>
        <dbReference type="SAM" id="MobiDB-lite"/>
    </source>
</evidence>
<dbReference type="InterPro" id="IPR050570">
    <property type="entry name" value="Cell_wall_metabolism_enzyme"/>
</dbReference>
<name>A0A328UGV0_9FIRM</name>
<dbReference type="PANTHER" id="PTHR21666:SF270">
    <property type="entry name" value="MUREIN HYDROLASE ACTIVATOR ENVC"/>
    <property type="match status" value="1"/>
</dbReference>
<dbReference type="InterPro" id="IPR011055">
    <property type="entry name" value="Dup_hybrid_motif"/>
</dbReference>
<organism evidence="3 4">
    <name type="scientific">Hydrogeniiclostridium mannosilyticum</name>
    <dbReference type="NCBI Taxonomy" id="2764322"/>
    <lineage>
        <taxon>Bacteria</taxon>
        <taxon>Bacillati</taxon>
        <taxon>Bacillota</taxon>
        <taxon>Clostridia</taxon>
        <taxon>Eubacteriales</taxon>
        <taxon>Acutalibacteraceae</taxon>
        <taxon>Hydrogeniiclostridium</taxon>
    </lineage>
</organism>
<dbReference type="Gene3D" id="2.70.70.10">
    <property type="entry name" value="Glucose Permease (Domain IIA)"/>
    <property type="match status" value="1"/>
</dbReference>
<dbReference type="InterPro" id="IPR016047">
    <property type="entry name" value="M23ase_b-sheet_dom"/>
</dbReference>
<dbReference type="CDD" id="cd12797">
    <property type="entry name" value="M23_peptidase"/>
    <property type="match status" value="1"/>
</dbReference>